<dbReference type="Proteomes" id="UP000190868">
    <property type="component" value="Chromosome"/>
</dbReference>
<feature type="transmembrane region" description="Helical" evidence="1">
    <location>
        <begin position="43"/>
        <end position="66"/>
    </location>
</feature>
<sequence>MKNLDETTQLNLYIAISFTIIFIALFINVPFAPKDELFIKSLATFFVSVLVYLFLSPILIFCFATFKEIVLPILGFFTKKLFSKNKAKQEYYTYKDI</sequence>
<dbReference type="RefSeq" id="WP_078424600.1">
    <property type="nucleotide sequence ID" value="NZ_CP017258.1"/>
</dbReference>
<accession>A0A1S6U8Y8</accession>
<protein>
    <submittedName>
        <fullName evidence="2">Uncharacterized protein</fullName>
    </submittedName>
</protein>
<keyword evidence="1" id="KW-0812">Transmembrane</keyword>
<keyword evidence="1" id="KW-1133">Transmembrane helix</keyword>
<organism evidence="2 3">
    <name type="scientific">Campylobacter pinnipediorum subsp. caledonicus</name>
    <dbReference type="NCBI Taxonomy" id="1874362"/>
    <lineage>
        <taxon>Bacteria</taxon>
        <taxon>Pseudomonadati</taxon>
        <taxon>Campylobacterota</taxon>
        <taxon>Epsilonproteobacteria</taxon>
        <taxon>Campylobacterales</taxon>
        <taxon>Campylobacteraceae</taxon>
        <taxon>Campylobacter</taxon>
    </lineage>
</organism>
<keyword evidence="3" id="KW-1185">Reference proteome</keyword>
<evidence type="ECO:0000256" key="1">
    <source>
        <dbReference type="SAM" id="Phobius"/>
    </source>
</evidence>
<dbReference type="AlphaFoldDB" id="A0A1S6U8Y8"/>
<dbReference type="EMBL" id="CP017258">
    <property type="protein sequence ID" value="AQW87907.1"/>
    <property type="molecule type" value="Genomic_DNA"/>
</dbReference>
<gene>
    <name evidence="2" type="ORF">CPIN18021_1108</name>
</gene>
<reference evidence="3" key="1">
    <citation type="submission" date="2016-09" db="EMBL/GenBank/DDBJ databases">
        <title>Comparative genomics of the Campylobacter concisus group.</title>
        <authorList>
            <person name="Miller W.G."/>
            <person name="Yee E."/>
            <person name="Chapman M.H."/>
            <person name="Huynh S."/>
            <person name="Bono J.L."/>
            <person name="On S.L.W."/>
            <person name="StLeger J."/>
            <person name="Foster G."/>
            <person name="Parker C.T."/>
        </authorList>
    </citation>
    <scope>NUCLEOTIDE SEQUENCE [LARGE SCALE GENOMIC DNA]</scope>
    <source>
        <strain evidence="3">RM18021</strain>
    </source>
</reference>
<feature type="transmembrane region" description="Helical" evidence="1">
    <location>
        <begin position="12"/>
        <end position="31"/>
    </location>
</feature>
<keyword evidence="1" id="KW-0472">Membrane</keyword>
<proteinExistence type="predicted"/>
<evidence type="ECO:0000313" key="3">
    <source>
        <dbReference type="Proteomes" id="UP000190868"/>
    </source>
</evidence>
<name>A0A1S6U8Y8_9BACT</name>
<evidence type="ECO:0000313" key="2">
    <source>
        <dbReference type="EMBL" id="AQW87907.1"/>
    </source>
</evidence>